<evidence type="ECO:0000256" key="1">
    <source>
        <dbReference type="SAM" id="SignalP"/>
    </source>
</evidence>
<feature type="chain" id="PRO_5021421292" evidence="1">
    <location>
        <begin position="18"/>
        <end position="89"/>
    </location>
</feature>
<dbReference type="Gramene" id="RZC65285">
    <property type="protein sequence ID" value="RZC65285"/>
    <property type="gene ID" value="C5167_008974"/>
</dbReference>
<organism evidence="2 3">
    <name type="scientific">Papaver somniferum</name>
    <name type="common">Opium poppy</name>
    <dbReference type="NCBI Taxonomy" id="3469"/>
    <lineage>
        <taxon>Eukaryota</taxon>
        <taxon>Viridiplantae</taxon>
        <taxon>Streptophyta</taxon>
        <taxon>Embryophyta</taxon>
        <taxon>Tracheophyta</taxon>
        <taxon>Spermatophyta</taxon>
        <taxon>Magnoliopsida</taxon>
        <taxon>Ranunculales</taxon>
        <taxon>Papaveraceae</taxon>
        <taxon>Papaveroideae</taxon>
        <taxon>Papaver</taxon>
    </lineage>
</organism>
<proteinExistence type="predicted"/>
<evidence type="ECO:0000313" key="2">
    <source>
        <dbReference type="EMBL" id="RZC65285.1"/>
    </source>
</evidence>
<keyword evidence="3" id="KW-1185">Reference proteome</keyword>
<name>A0A4Y7K001_PAPSO</name>
<feature type="signal peptide" evidence="1">
    <location>
        <begin position="1"/>
        <end position="17"/>
    </location>
</feature>
<accession>A0A4Y7K001</accession>
<sequence length="89" mass="10657">MVVLFSLILLIYHGSRVLYHTCKIRIEASWIVFRGSSGYNRALYKTDWEFHRERYILDVFESRNQEEATATIMGYSGMIYNFEHKNLKE</sequence>
<evidence type="ECO:0000313" key="3">
    <source>
        <dbReference type="Proteomes" id="UP000316621"/>
    </source>
</evidence>
<dbReference type="AlphaFoldDB" id="A0A4Y7K001"/>
<dbReference type="Proteomes" id="UP000316621">
    <property type="component" value="Chromosome 6"/>
</dbReference>
<reference evidence="2 3" key="1">
    <citation type="journal article" date="2018" name="Science">
        <title>The opium poppy genome and morphinan production.</title>
        <authorList>
            <person name="Guo L."/>
            <person name="Winzer T."/>
            <person name="Yang X."/>
            <person name="Li Y."/>
            <person name="Ning Z."/>
            <person name="He Z."/>
            <person name="Teodor R."/>
            <person name="Lu Y."/>
            <person name="Bowser T.A."/>
            <person name="Graham I.A."/>
            <person name="Ye K."/>
        </authorList>
    </citation>
    <scope>NUCLEOTIDE SEQUENCE [LARGE SCALE GENOMIC DNA]</scope>
    <source>
        <strain evidence="3">cv. HN1</strain>
        <tissue evidence="2">Leaves</tissue>
    </source>
</reference>
<gene>
    <name evidence="2" type="ORF">C5167_008974</name>
</gene>
<dbReference type="EMBL" id="CM010720">
    <property type="protein sequence ID" value="RZC65285.1"/>
    <property type="molecule type" value="Genomic_DNA"/>
</dbReference>
<keyword evidence="1" id="KW-0732">Signal</keyword>
<protein>
    <submittedName>
        <fullName evidence="2">Uncharacterized protein</fullName>
    </submittedName>
</protein>